<organism evidence="2 3">
    <name type="scientific">Clunio marinus</name>
    <dbReference type="NCBI Taxonomy" id="568069"/>
    <lineage>
        <taxon>Eukaryota</taxon>
        <taxon>Metazoa</taxon>
        <taxon>Ecdysozoa</taxon>
        <taxon>Arthropoda</taxon>
        <taxon>Hexapoda</taxon>
        <taxon>Insecta</taxon>
        <taxon>Pterygota</taxon>
        <taxon>Neoptera</taxon>
        <taxon>Endopterygota</taxon>
        <taxon>Diptera</taxon>
        <taxon>Nematocera</taxon>
        <taxon>Chironomoidea</taxon>
        <taxon>Chironomidae</taxon>
        <taxon>Clunio</taxon>
    </lineage>
</organism>
<dbReference type="Pfam" id="PF17182">
    <property type="entry name" value="OSK"/>
    <property type="match status" value="1"/>
</dbReference>
<protein>
    <submittedName>
        <fullName evidence="2">CLUMA_CG001243, isoform A</fullName>
    </submittedName>
</protein>
<dbReference type="InterPro" id="IPR036514">
    <property type="entry name" value="SGNH_hydro_sf"/>
</dbReference>
<evidence type="ECO:0000313" key="3">
    <source>
        <dbReference type="Proteomes" id="UP000183832"/>
    </source>
</evidence>
<feature type="domain" description="OSK" evidence="1">
    <location>
        <begin position="134"/>
        <end position="319"/>
    </location>
</feature>
<dbReference type="AlphaFoldDB" id="A0A1J1HIQ8"/>
<proteinExistence type="predicted"/>
<reference evidence="2 3" key="1">
    <citation type="submission" date="2015-04" db="EMBL/GenBank/DDBJ databases">
        <authorList>
            <person name="Syromyatnikov M.Y."/>
            <person name="Popov V.N."/>
        </authorList>
    </citation>
    <scope>NUCLEOTIDE SEQUENCE [LARGE SCALE GENOMIC DNA]</scope>
</reference>
<dbReference type="Gene3D" id="3.40.50.1110">
    <property type="entry name" value="SGNH hydrolase"/>
    <property type="match status" value="1"/>
</dbReference>
<name>A0A1J1HIQ8_9DIPT</name>
<keyword evidence="3" id="KW-1185">Reference proteome</keyword>
<evidence type="ECO:0000259" key="1">
    <source>
        <dbReference type="Pfam" id="PF17182"/>
    </source>
</evidence>
<dbReference type="InterPro" id="IPR033447">
    <property type="entry name" value="OSK"/>
</dbReference>
<dbReference type="Proteomes" id="UP000183832">
    <property type="component" value="Unassembled WGS sequence"/>
</dbReference>
<dbReference type="EMBL" id="CVRI01000004">
    <property type="protein sequence ID" value="CRK87442.1"/>
    <property type="molecule type" value="Genomic_DNA"/>
</dbReference>
<accession>A0A1J1HIQ8</accession>
<gene>
    <name evidence="2" type="ORF">CLUMA_CG001243</name>
</gene>
<sequence>MVVKMFEENHRRQLVKDYLEAHGPQSLKMLKDGFQRTKVKLPFTESGDKILGEWLETIEGVEHKFAKGAIEYFVSNVDKNNNQNVNMRRRLVHSPFSSTSSLLSKTRHSDGTNDSTATKKCINIQNDNDKLDFPNLFGCMLVGDDNLLNISLFDLKFLRNRDAKVRQSGSCISGLTIAKATKQIEEITNPMIKHAIINVGSIDIAEGRQLIEMITDFFELLNTCELKSITPIITTLPPLPNYSLFNKKAILNDFNYFIRKNLSQQHSVIDLNLCMLTKDGTENLSFYQPVGRYTSGTKKMLLLWNKLGRRRVHRMLIRNLGAAILYEENYVGVYV</sequence>
<evidence type="ECO:0000313" key="2">
    <source>
        <dbReference type="EMBL" id="CRK87442.1"/>
    </source>
</evidence>
<dbReference type="STRING" id="568069.A0A1J1HIQ8"/>
<dbReference type="OrthoDB" id="10034606at2759"/>